<keyword evidence="1" id="KW-0812">Transmembrane</keyword>
<keyword evidence="3" id="KW-1185">Reference proteome</keyword>
<keyword evidence="1" id="KW-0472">Membrane</keyword>
<dbReference type="Proteomes" id="UP000244336">
    <property type="component" value="Chromosome 5"/>
</dbReference>
<reference evidence="2 3" key="1">
    <citation type="submission" date="2018-04" db="EMBL/GenBank/DDBJ databases">
        <title>WGS assembly of Panicum hallii var. hallii HAL2.</title>
        <authorList>
            <person name="Lovell J."/>
            <person name="Jenkins J."/>
            <person name="Lowry D."/>
            <person name="Mamidi S."/>
            <person name="Sreedasyam A."/>
            <person name="Weng X."/>
            <person name="Barry K."/>
            <person name="Bonette J."/>
            <person name="Campitelli B."/>
            <person name="Daum C."/>
            <person name="Gordon S."/>
            <person name="Gould B."/>
            <person name="Lipzen A."/>
            <person name="MacQueen A."/>
            <person name="Palacio-Mejia J."/>
            <person name="Plott C."/>
            <person name="Shakirov E."/>
            <person name="Shu S."/>
            <person name="Yoshinaga Y."/>
            <person name="Zane M."/>
            <person name="Rokhsar D."/>
            <person name="Grimwood J."/>
            <person name="Schmutz J."/>
            <person name="Juenger T."/>
        </authorList>
    </citation>
    <scope>NUCLEOTIDE SEQUENCE [LARGE SCALE GENOMIC DNA]</scope>
    <source>
        <strain evidence="3">cv. HAL2</strain>
    </source>
</reference>
<protein>
    <submittedName>
        <fullName evidence="2">Uncharacterized protein</fullName>
    </submittedName>
</protein>
<evidence type="ECO:0000256" key="1">
    <source>
        <dbReference type="SAM" id="Phobius"/>
    </source>
</evidence>
<name>A0A2T7DP41_9POAL</name>
<feature type="transmembrane region" description="Helical" evidence="1">
    <location>
        <begin position="28"/>
        <end position="53"/>
    </location>
</feature>
<dbReference type="Gramene" id="PUZ57316">
    <property type="protein sequence ID" value="PUZ57316"/>
    <property type="gene ID" value="GQ55_5G420700"/>
</dbReference>
<dbReference type="AlphaFoldDB" id="A0A2T7DP41"/>
<dbReference type="EMBL" id="CM009753">
    <property type="protein sequence ID" value="PUZ57316.1"/>
    <property type="molecule type" value="Genomic_DNA"/>
</dbReference>
<evidence type="ECO:0000313" key="2">
    <source>
        <dbReference type="EMBL" id="PUZ57316.1"/>
    </source>
</evidence>
<proteinExistence type="predicted"/>
<organism evidence="2 3">
    <name type="scientific">Panicum hallii var. hallii</name>
    <dbReference type="NCBI Taxonomy" id="1504633"/>
    <lineage>
        <taxon>Eukaryota</taxon>
        <taxon>Viridiplantae</taxon>
        <taxon>Streptophyta</taxon>
        <taxon>Embryophyta</taxon>
        <taxon>Tracheophyta</taxon>
        <taxon>Spermatophyta</taxon>
        <taxon>Magnoliopsida</taxon>
        <taxon>Liliopsida</taxon>
        <taxon>Poales</taxon>
        <taxon>Poaceae</taxon>
        <taxon>PACMAD clade</taxon>
        <taxon>Panicoideae</taxon>
        <taxon>Panicodae</taxon>
        <taxon>Paniceae</taxon>
        <taxon>Panicinae</taxon>
        <taxon>Panicum</taxon>
        <taxon>Panicum sect. Panicum</taxon>
    </lineage>
</organism>
<evidence type="ECO:0000313" key="3">
    <source>
        <dbReference type="Proteomes" id="UP000244336"/>
    </source>
</evidence>
<gene>
    <name evidence="2" type="ORF">GQ55_5G420700</name>
</gene>
<keyword evidence="1" id="KW-1133">Transmembrane helix</keyword>
<accession>A0A2T7DP41</accession>
<sequence>MARKMEGVRCCVGSRGATLPPHLPPNTYVILVPSQALAPSFVLSMSVFFILVIPHKRSEPT</sequence>